<dbReference type="InterPro" id="IPR029526">
    <property type="entry name" value="PGBD"/>
</dbReference>
<dbReference type="PROSITE" id="PS50157">
    <property type="entry name" value="ZINC_FINGER_C2H2_2"/>
    <property type="match status" value="1"/>
</dbReference>
<gene>
    <name evidence="5" type="primary">LOC106531546</name>
</gene>
<keyword evidence="4" id="KW-1185">Reference proteome</keyword>
<protein>
    <submittedName>
        <fullName evidence="5">PiggyBac transposable element-derived protein 3 isoform X1</fullName>
    </submittedName>
</protein>
<dbReference type="GeneID" id="106531546"/>
<dbReference type="PANTHER" id="PTHR47272">
    <property type="entry name" value="DDE_TNP_1_7 DOMAIN-CONTAINING PROTEIN"/>
    <property type="match status" value="1"/>
</dbReference>
<dbReference type="InParanoid" id="A0A2I4CSC6"/>
<dbReference type="KEGG" id="alim:106531546"/>
<evidence type="ECO:0000259" key="3">
    <source>
        <dbReference type="PROSITE" id="PS50157"/>
    </source>
</evidence>
<feature type="region of interest" description="Disordered" evidence="2">
    <location>
        <begin position="239"/>
        <end position="332"/>
    </location>
</feature>
<keyword evidence="1" id="KW-0863">Zinc-finger</keyword>
<dbReference type="Gene3D" id="3.30.160.60">
    <property type="entry name" value="Classic Zinc Finger"/>
    <property type="match status" value="1"/>
</dbReference>
<evidence type="ECO:0000313" key="4">
    <source>
        <dbReference type="Proteomes" id="UP000192220"/>
    </source>
</evidence>
<name>A0A2I4CSC6_AUSLI</name>
<dbReference type="RefSeq" id="XP_013882895.1">
    <property type="nucleotide sequence ID" value="XM_014027441.1"/>
</dbReference>
<feature type="compositionally biased region" description="Basic residues" evidence="2">
    <location>
        <begin position="300"/>
        <end position="310"/>
    </location>
</feature>
<evidence type="ECO:0000313" key="5">
    <source>
        <dbReference type="RefSeq" id="XP_013882895.1"/>
    </source>
</evidence>
<dbReference type="Proteomes" id="UP000192220">
    <property type="component" value="Unplaced"/>
</dbReference>
<reference evidence="5" key="1">
    <citation type="submission" date="2025-08" db="UniProtKB">
        <authorList>
            <consortium name="RefSeq"/>
        </authorList>
    </citation>
    <scope>IDENTIFICATION</scope>
    <source>
        <strain evidence="5">Quisiro</strain>
        <tissue evidence="5">Liver</tissue>
    </source>
</reference>
<feature type="region of interest" description="Disordered" evidence="2">
    <location>
        <begin position="32"/>
        <end position="63"/>
    </location>
</feature>
<dbReference type="OrthoDB" id="8955499at2759"/>
<evidence type="ECO:0000256" key="2">
    <source>
        <dbReference type="SAM" id="MobiDB-lite"/>
    </source>
</evidence>
<feature type="compositionally biased region" description="Basic and acidic residues" evidence="2">
    <location>
        <begin position="32"/>
        <end position="45"/>
    </location>
</feature>
<keyword evidence="1" id="KW-0862">Zinc</keyword>
<evidence type="ECO:0000256" key="1">
    <source>
        <dbReference type="PROSITE-ProRule" id="PRU00042"/>
    </source>
</evidence>
<dbReference type="AlphaFoldDB" id="A0A2I4CSC6"/>
<feature type="compositionally biased region" description="Acidic residues" evidence="2">
    <location>
        <begin position="314"/>
        <end position="323"/>
    </location>
</feature>
<feature type="region of interest" description="Disordered" evidence="2">
    <location>
        <begin position="157"/>
        <end position="207"/>
    </location>
</feature>
<sequence>MGAGQDGMSSVRDFIRDKLSAAAQQIFCHFEETADRRSGPLDPNRRGRTSSSNRTDVPQQHSYTEQILMDQLDPEPVQIKEEPEELDWDQLESRTFILVRFRSESEEIFAAAAEKLFSVFVQFQEELDRRHRPLPVSEGPSPGTEAVCKEEEEVVTDEELCHQEEAEPPHIKEEDDDSFDTVIVTYDDSDLSDPGPDPEPTGSCQICGEDCSQSSHLKTHLRTDTGKVPLSEAEHLFMAAVGSSEEEDLSDPSVDEHLNLFPAELQDDDSEDEYFPPDSPEEDSDEDESAPDAAEDGERRRGHSAHKRRRADVEDAGEPEVELDSSGVESSHHELFYVSSSELDEDQRGPGAGWTSAPFRPDLVQFQGEEDRLRDGRAAWQPQDYVEQYLDSELMKVLADCTNSTSLAKSGTSLNTSVEEVYHFFGAAVLMSCVRYPQTRMFWSNSLRIPAIGDTMSRDRFFKLRSNLKAVVDEDVPGHERQRDKFWKVRPFVNRVLYGCRLQTRPGSVSVEEQVIPFTGAGPVQHRVLLKPSPVGIKTFVLASVDGLVLDFEVYQGVKTLRSQVQDSVGLGLGALVIQRLSETLAAGTRVYCDQAFMSGAAAELMMRRQVYLTGPVRKNRVLKATKKLPSDRTLKRCGPGASAATTRADGRLCLVKWSDKKPMLFLSAAHAEEPKDTCRRWSKEDKDYVTITRPSVARHFNATMGGVKLSDRMLSCYRMSVRSKKWTVCVLMHFTDLALVNSWLLYRRDQQDHGAPPKSIMRFLEFRMAVAQVFLNKRDLLLHAEPGREEERPPQSGRRSRVVPVPHVSIRTCSAAHLPEMADLKNPKRCRGQGCSGKSRVRCTKCNVFLCLQSERNCFAAFHQRL</sequence>
<dbReference type="InterPro" id="IPR013087">
    <property type="entry name" value="Znf_C2H2_type"/>
</dbReference>
<accession>A0A2I4CSC6</accession>
<dbReference type="Pfam" id="PF13843">
    <property type="entry name" value="DDE_Tnp_1_7"/>
    <property type="match status" value="1"/>
</dbReference>
<organism evidence="4 5">
    <name type="scientific">Austrofundulus limnaeus</name>
    <name type="common">Annual killifish</name>
    <dbReference type="NCBI Taxonomy" id="52670"/>
    <lineage>
        <taxon>Eukaryota</taxon>
        <taxon>Metazoa</taxon>
        <taxon>Chordata</taxon>
        <taxon>Craniata</taxon>
        <taxon>Vertebrata</taxon>
        <taxon>Euteleostomi</taxon>
        <taxon>Actinopterygii</taxon>
        <taxon>Neopterygii</taxon>
        <taxon>Teleostei</taxon>
        <taxon>Neoteleostei</taxon>
        <taxon>Acanthomorphata</taxon>
        <taxon>Ovalentaria</taxon>
        <taxon>Atherinomorphae</taxon>
        <taxon>Cyprinodontiformes</taxon>
        <taxon>Rivulidae</taxon>
        <taxon>Austrofundulus</taxon>
    </lineage>
</organism>
<feature type="compositionally biased region" description="Acidic residues" evidence="2">
    <location>
        <begin position="265"/>
        <end position="295"/>
    </location>
</feature>
<feature type="domain" description="C2H2-type" evidence="3">
    <location>
        <begin position="202"/>
        <end position="229"/>
    </location>
</feature>
<dbReference type="PANTHER" id="PTHR47272:SF2">
    <property type="entry name" value="PIGGYBAC TRANSPOSABLE ELEMENT-DERIVED PROTEIN 3-LIKE"/>
    <property type="match status" value="1"/>
</dbReference>
<keyword evidence="1" id="KW-0479">Metal-binding</keyword>
<proteinExistence type="predicted"/>
<feature type="compositionally biased region" description="Basic and acidic residues" evidence="2">
    <location>
        <begin position="159"/>
        <end position="173"/>
    </location>
</feature>
<dbReference type="GO" id="GO:0008270">
    <property type="term" value="F:zinc ion binding"/>
    <property type="evidence" value="ECO:0007669"/>
    <property type="project" value="UniProtKB-KW"/>
</dbReference>